<reference evidence="1 2" key="1">
    <citation type="submission" date="2011-02" db="EMBL/GenBank/DDBJ databases">
        <title>The Genome Sequence of Sphaeroforma arctica JP610.</title>
        <authorList>
            <consortium name="The Broad Institute Genome Sequencing Platform"/>
            <person name="Russ C."/>
            <person name="Cuomo C."/>
            <person name="Young S.K."/>
            <person name="Zeng Q."/>
            <person name="Gargeya S."/>
            <person name="Alvarado L."/>
            <person name="Berlin A."/>
            <person name="Chapman S.B."/>
            <person name="Chen Z."/>
            <person name="Freedman E."/>
            <person name="Gellesch M."/>
            <person name="Goldberg J."/>
            <person name="Griggs A."/>
            <person name="Gujja S."/>
            <person name="Heilman E."/>
            <person name="Heiman D."/>
            <person name="Howarth C."/>
            <person name="Mehta T."/>
            <person name="Neiman D."/>
            <person name="Pearson M."/>
            <person name="Roberts A."/>
            <person name="Saif S."/>
            <person name="Shea T."/>
            <person name="Shenoy N."/>
            <person name="Sisk P."/>
            <person name="Stolte C."/>
            <person name="Sykes S."/>
            <person name="White J."/>
            <person name="Yandava C."/>
            <person name="Burger G."/>
            <person name="Gray M.W."/>
            <person name="Holland P.W.H."/>
            <person name="King N."/>
            <person name="Lang F.B.F."/>
            <person name="Roger A.J."/>
            <person name="Ruiz-Trillo I."/>
            <person name="Haas B."/>
            <person name="Nusbaum C."/>
            <person name="Birren B."/>
        </authorList>
    </citation>
    <scope>NUCLEOTIDE SEQUENCE [LARGE SCALE GENOMIC DNA]</scope>
    <source>
        <strain evidence="1 2">JP610</strain>
    </source>
</reference>
<keyword evidence="2" id="KW-1185">Reference proteome</keyword>
<dbReference type="Proteomes" id="UP000054560">
    <property type="component" value="Unassembled WGS sequence"/>
</dbReference>
<name>A0A0L0F4I8_9EUKA</name>
<proteinExistence type="predicted"/>
<sequence length="69" mass="7797">MYKLNLYIPTITLATEQTSHIGRDLEDEEELKDEADWIYANAFIGTAIEPGRNPDLDSKATEDILNVLT</sequence>
<gene>
    <name evidence="1" type="ORF">SARC_15882</name>
</gene>
<dbReference type="AlphaFoldDB" id="A0A0L0F4I8"/>
<organism evidence="1 2">
    <name type="scientific">Sphaeroforma arctica JP610</name>
    <dbReference type="NCBI Taxonomy" id="667725"/>
    <lineage>
        <taxon>Eukaryota</taxon>
        <taxon>Ichthyosporea</taxon>
        <taxon>Ichthyophonida</taxon>
        <taxon>Sphaeroforma</taxon>
    </lineage>
</organism>
<dbReference type="GeneID" id="25916386"/>
<evidence type="ECO:0000313" key="2">
    <source>
        <dbReference type="Proteomes" id="UP000054560"/>
    </source>
</evidence>
<protein>
    <submittedName>
        <fullName evidence="1">Uncharacterized protein</fullName>
    </submittedName>
</protein>
<feature type="non-terminal residue" evidence="1">
    <location>
        <position position="69"/>
    </location>
</feature>
<dbReference type="EMBL" id="KQ248519">
    <property type="protein sequence ID" value="KNC71577.1"/>
    <property type="molecule type" value="Genomic_DNA"/>
</dbReference>
<evidence type="ECO:0000313" key="1">
    <source>
        <dbReference type="EMBL" id="KNC71577.1"/>
    </source>
</evidence>
<dbReference type="RefSeq" id="XP_014145479.1">
    <property type="nucleotide sequence ID" value="XM_014290004.1"/>
</dbReference>
<accession>A0A0L0F4I8</accession>